<dbReference type="Proteomes" id="UP001597301">
    <property type="component" value="Unassembled WGS sequence"/>
</dbReference>
<comment type="caution">
    <text evidence="2">The sequence shown here is derived from an EMBL/GenBank/DDBJ whole genome shotgun (WGS) entry which is preliminary data.</text>
</comment>
<keyword evidence="1" id="KW-0812">Transmembrane</keyword>
<keyword evidence="1" id="KW-0472">Membrane</keyword>
<dbReference type="EMBL" id="JBHUEO010000113">
    <property type="protein sequence ID" value="MFD1708602.1"/>
    <property type="molecule type" value="Genomic_DNA"/>
</dbReference>
<dbReference type="RefSeq" id="WP_380776050.1">
    <property type="nucleotide sequence ID" value="NZ_JBHUEO010000113.1"/>
</dbReference>
<dbReference type="Pfam" id="PF18919">
    <property type="entry name" value="DUF5670"/>
    <property type="match status" value="1"/>
</dbReference>
<reference evidence="3" key="1">
    <citation type="journal article" date="2019" name="Int. J. Syst. Evol. Microbiol.">
        <title>The Global Catalogue of Microorganisms (GCM) 10K type strain sequencing project: providing services to taxonomists for standard genome sequencing and annotation.</title>
        <authorList>
            <consortium name="The Broad Institute Genomics Platform"/>
            <consortium name="The Broad Institute Genome Sequencing Center for Infectious Disease"/>
            <person name="Wu L."/>
            <person name="Ma J."/>
        </authorList>
    </citation>
    <scope>NUCLEOTIDE SEQUENCE [LARGE SCALE GENOMIC DNA]</scope>
    <source>
        <strain evidence="3">CGMCC 1.12295</strain>
    </source>
</reference>
<evidence type="ECO:0000313" key="2">
    <source>
        <dbReference type="EMBL" id="MFD1708602.1"/>
    </source>
</evidence>
<keyword evidence="3" id="KW-1185">Reference proteome</keyword>
<evidence type="ECO:0000256" key="1">
    <source>
        <dbReference type="SAM" id="Phobius"/>
    </source>
</evidence>
<protein>
    <submittedName>
        <fullName evidence="2">Lmo0937 family membrane protein</fullName>
    </submittedName>
</protein>
<evidence type="ECO:0000313" key="3">
    <source>
        <dbReference type="Proteomes" id="UP001597301"/>
    </source>
</evidence>
<feature type="transmembrane region" description="Helical" evidence="1">
    <location>
        <begin position="6"/>
        <end position="39"/>
    </location>
</feature>
<name>A0ABW4KKB2_9BACI</name>
<dbReference type="NCBIfam" id="NF033488">
    <property type="entry name" value="lmo0937_fam_TM"/>
    <property type="match status" value="1"/>
</dbReference>
<accession>A0ABW4KKB2</accession>
<proteinExistence type="predicted"/>
<dbReference type="InterPro" id="IPR043727">
    <property type="entry name" value="Lmo0937-like"/>
</dbReference>
<keyword evidence="1" id="KW-1133">Transmembrane helix</keyword>
<sequence>MVWMIIGVLLVLWLIGVITQMAGAVIHILLLSAGILLLVQSIWNRNSV</sequence>
<organism evidence="2 3">
    <name type="scientific">Siminovitchia sediminis</name>
    <dbReference type="NCBI Taxonomy" id="1274353"/>
    <lineage>
        <taxon>Bacteria</taxon>
        <taxon>Bacillati</taxon>
        <taxon>Bacillota</taxon>
        <taxon>Bacilli</taxon>
        <taxon>Bacillales</taxon>
        <taxon>Bacillaceae</taxon>
        <taxon>Siminovitchia</taxon>
    </lineage>
</organism>
<gene>
    <name evidence="2" type="ORF">ACFSCZ_18170</name>
</gene>